<evidence type="ECO:0000313" key="1">
    <source>
        <dbReference type="EMBL" id="PKD21486.1"/>
    </source>
</evidence>
<comment type="caution">
    <text evidence="1">The sequence shown here is derived from an EMBL/GenBank/DDBJ whole genome shotgun (WGS) entry which is preliminary data.</text>
</comment>
<sequence length="99" mass="10960">MKAIILSLVTGLIFLSTNCDRQNSEEQMQITGTIESQGITSYQYGTHTLNTEDEFYALKSEKVSLDEYVGKEVTISGSKIEGYPVDGGPDYILVTEVKE</sequence>
<accession>A0A2N0U3K2</accession>
<dbReference type="Proteomes" id="UP000232673">
    <property type="component" value="Unassembled WGS sequence"/>
</dbReference>
<proteinExistence type="predicted"/>
<evidence type="ECO:0000313" key="2">
    <source>
        <dbReference type="Proteomes" id="UP000232673"/>
    </source>
</evidence>
<dbReference type="STRING" id="447422.SAMN05660903_00483"/>
<evidence type="ECO:0008006" key="3">
    <source>
        <dbReference type="Google" id="ProtNLM"/>
    </source>
</evidence>
<dbReference type="OrthoDB" id="1447689at2"/>
<protein>
    <recommendedName>
        <fullName evidence="3">DUF3221 domain-containing protein</fullName>
    </recommendedName>
</protein>
<organism evidence="1 2">
    <name type="scientific">Salegentibacter salinarum</name>
    <dbReference type="NCBI Taxonomy" id="447422"/>
    <lineage>
        <taxon>Bacteria</taxon>
        <taxon>Pseudomonadati</taxon>
        <taxon>Bacteroidota</taxon>
        <taxon>Flavobacteriia</taxon>
        <taxon>Flavobacteriales</taxon>
        <taxon>Flavobacteriaceae</taxon>
        <taxon>Salegentibacter</taxon>
    </lineage>
</organism>
<dbReference type="EMBL" id="LKTS01000001">
    <property type="protein sequence ID" value="PKD21486.1"/>
    <property type="molecule type" value="Genomic_DNA"/>
</dbReference>
<dbReference type="AlphaFoldDB" id="A0A2N0U3K2"/>
<name>A0A2N0U3K2_9FLAO</name>
<dbReference type="RefSeq" id="WP_079711625.1">
    <property type="nucleotide sequence ID" value="NZ_FUZC01000001.1"/>
</dbReference>
<reference evidence="1 2" key="1">
    <citation type="submission" date="2015-10" db="EMBL/GenBank/DDBJ databases">
        <title>Draft genome sequence of Salegentibacter salinarum KCTC 12975.</title>
        <authorList>
            <person name="Lin W."/>
            <person name="Zheng Q."/>
        </authorList>
    </citation>
    <scope>NUCLEOTIDE SEQUENCE [LARGE SCALE GENOMIC DNA]</scope>
    <source>
        <strain evidence="1 2">KCTC 12975</strain>
    </source>
</reference>
<keyword evidence="2" id="KW-1185">Reference proteome</keyword>
<gene>
    <name evidence="1" type="ORF">APR41_00425</name>
</gene>